<evidence type="ECO:0000313" key="1">
    <source>
        <dbReference type="EMBL" id="AET33338.1"/>
    </source>
</evidence>
<organism evidence="1 2">
    <name type="scientific">Pyrobaculum ferrireducens</name>
    <dbReference type="NCBI Taxonomy" id="1104324"/>
    <lineage>
        <taxon>Archaea</taxon>
        <taxon>Thermoproteota</taxon>
        <taxon>Thermoprotei</taxon>
        <taxon>Thermoproteales</taxon>
        <taxon>Thermoproteaceae</taxon>
        <taxon>Pyrobaculum</taxon>
    </lineage>
</organism>
<gene>
    <name evidence="1" type="ORF">P186_1936</name>
</gene>
<protein>
    <submittedName>
        <fullName evidence="1">Uncharacterized protein</fullName>
    </submittedName>
</protein>
<dbReference type="KEGG" id="pyr:P186_1936"/>
<dbReference type="STRING" id="1104324.P186_1936"/>
<dbReference type="AlphaFoldDB" id="G7VHX8"/>
<accession>G7VHX8</accession>
<name>G7VHX8_9CREN</name>
<keyword evidence="2" id="KW-1185">Reference proteome</keyword>
<dbReference type="HOGENOM" id="CLU_3263971_0_0_2"/>
<sequence length="41" mass="4817">MFIELREGGVAALKNLSRLSMGMFRWLELEGEERRHVVEIL</sequence>
<dbReference type="EMBL" id="CP003098">
    <property type="protein sequence ID" value="AET33338.1"/>
    <property type="molecule type" value="Genomic_DNA"/>
</dbReference>
<reference evidence="1 2" key="1">
    <citation type="journal article" date="2012" name="J. Bacteriol.">
        <title>Complete genome sequence of strain 1860, a crenarchaeon of the genus pyrobaculum able to grow with various electron acceptors.</title>
        <authorList>
            <person name="Mardanov A.V."/>
            <person name="Gumerov V.M."/>
            <person name="Slobodkina G.B."/>
            <person name="Beletsky A.V."/>
            <person name="Bonch-Osmolovskaya E.A."/>
            <person name="Ravin N.V."/>
            <person name="Skryabin K.G."/>
        </authorList>
    </citation>
    <scope>NUCLEOTIDE SEQUENCE [LARGE SCALE GENOMIC DNA]</scope>
    <source>
        <strain evidence="1 2">1860</strain>
    </source>
</reference>
<proteinExistence type="predicted"/>
<evidence type="ECO:0000313" key="2">
    <source>
        <dbReference type="Proteomes" id="UP000005867"/>
    </source>
</evidence>
<dbReference type="BioCyc" id="PSP1104324:GJSN-1894-MONOMER"/>
<dbReference type="Proteomes" id="UP000005867">
    <property type="component" value="Chromosome"/>
</dbReference>